<evidence type="ECO:0000256" key="2">
    <source>
        <dbReference type="SAM" id="MobiDB-lite"/>
    </source>
</evidence>
<protein>
    <submittedName>
        <fullName evidence="3">Uncharacterized protein</fullName>
    </submittedName>
</protein>
<gene>
    <name evidence="3" type="ORF">EW026_g3623</name>
</gene>
<evidence type="ECO:0000313" key="4">
    <source>
        <dbReference type="Proteomes" id="UP000309038"/>
    </source>
</evidence>
<accession>A0A4S4KLJ9</accession>
<dbReference type="EMBL" id="SGPJ01000112">
    <property type="protein sequence ID" value="THG98587.1"/>
    <property type="molecule type" value="Genomic_DNA"/>
</dbReference>
<feature type="region of interest" description="Disordered" evidence="2">
    <location>
        <begin position="30"/>
        <end position="67"/>
    </location>
</feature>
<organism evidence="3 4">
    <name type="scientific">Hermanssonia centrifuga</name>
    <dbReference type="NCBI Taxonomy" id="98765"/>
    <lineage>
        <taxon>Eukaryota</taxon>
        <taxon>Fungi</taxon>
        <taxon>Dikarya</taxon>
        <taxon>Basidiomycota</taxon>
        <taxon>Agaricomycotina</taxon>
        <taxon>Agaricomycetes</taxon>
        <taxon>Polyporales</taxon>
        <taxon>Meruliaceae</taxon>
        <taxon>Hermanssonia</taxon>
    </lineage>
</organism>
<dbReference type="AlphaFoldDB" id="A0A4S4KLJ9"/>
<feature type="region of interest" description="Disordered" evidence="2">
    <location>
        <begin position="212"/>
        <end position="264"/>
    </location>
</feature>
<comment type="caution">
    <text evidence="3">The sequence shown here is derived from an EMBL/GenBank/DDBJ whole genome shotgun (WGS) entry which is preliminary data.</text>
</comment>
<dbReference type="Proteomes" id="UP000309038">
    <property type="component" value="Unassembled WGS sequence"/>
</dbReference>
<sequence length="264" mass="29335">MKSEPGDAFNHFWKITEGMLEHLSQPVAFATAPLAPPSNSPSGSRRRDGNASSDTDVEDPITKTLNRGLDFVKAARSKMLIRNDSGTYTSDSDSGRPGLSTFPPKPQPIGDDWDEDAQRAMTSSMALRPQQLPPPIIPAPPPPVDIAALNINVPPVLPPLVPTNAGLTRDREAQLVRRVRELEEDVRTMRIENDKQKAMIAKFRERWEKLKESAKKKKEAKVAAEATNVVNDRIDEDPEAEAEAERDDLRPRKHTELPSPPEPY</sequence>
<feature type="coiled-coil region" evidence="1">
    <location>
        <begin position="172"/>
        <end position="199"/>
    </location>
</feature>
<keyword evidence="1" id="KW-0175">Coiled coil</keyword>
<evidence type="ECO:0000256" key="1">
    <source>
        <dbReference type="SAM" id="Coils"/>
    </source>
</evidence>
<keyword evidence="4" id="KW-1185">Reference proteome</keyword>
<reference evidence="3 4" key="1">
    <citation type="submission" date="2019-02" db="EMBL/GenBank/DDBJ databases">
        <title>Genome sequencing of the rare red list fungi Phlebia centrifuga.</title>
        <authorList>
            <person name="Buettner E."/>
            <person name="Kellner H."/>
        </authorList>
    </citation>
    <scope>NUCLEOTIDE SEQUENCE [LARGE SCALE GENOMIC DNA]</scope>
    <source>
        <strain evidence="3 4">DSM 108282</strain>
    </source>
</reference>
<name>A0A4S4KLJ9_9APHY</name>
<feature type="compositionally biased region" description="Acidic residues" evidence="2">
    <location>
        <begin position="234"/>
        <end position="246"/>
    </location>
</feature>
<feature type="compositionally biased region" description="Basic and acidic residues" evidence="2">
    <location>
        <begin position="247"/>
        <end position="256"/>
    </location>
</feature>
<dbReference type="PANTHER" id="PTHR40130:SF1">
    <property type="entry name" value="SPINDLE POLE BODY-ASSOCIATED PROTEIN CUT12 DOMAIN-CONTAINING PROTEIN"/>
    <property type="match status" value="1"/>
</dbReference>
<feature type="region of interest" description="Disordered" evidence="2">
    <location>
        <begin position="84"/>
        <end position="109"/>
    </location>
</feature>
<evidence type="ECO:0000313" key="3">
    <source>
        <dbReference type="EMBL" id="THG98587.1"/>
    </source>
</evidence>
<dbReference type="PANTHER" id="PTHR40130">
    <property type="entry name" value="EXPRESSED PROTEIN"/>
    <property type="match status" value="1"/>
</dbReference>
<proteinExistence type="predicted"/>